<evidence type="ECO:0000313" key="3">
    <source>
        <dbReference type="Proteomes" id="UP001497453"/>
    </source>
</evidence>
<accession>A0ABP1E2C8</accession>
<protein>
    <submittedName>
        <fullName evidence="2">Uncharacterized protein</fullName>
    </submittedName>
</protein>
<evidence type="ECO:0000256" key="1">
    <source>
        <dbReference type="SAM" id="MobiDB-lite"/>
    </source>
</evidence>
<feature type="compositionally biased region" description="Low complexity" evidence="1">
    <location>
        <begin position="21"/>
        <end position="38"/>
    </location>
</feature>
<proteinExistence type="predicted"/>
<feature type="compositionally biased region" description="Polar residues" evidence="1">
    <location>
        <begin position="1"/>
        <end position="14"/>
    </location>
</feature>
<feature type="region of interest" description="Disordered" evidence="1">
    <location>
        <begin position="134"/>
        <end position="172"/>
    </location>
</feature>
<evidence type="ECO:0000313" key="2">
    <source>
        <dbReference type="EMBL" id="CAL1714211.1"/>
    </source>
</evidence>
<feature type="region of interest" description="Disordered" evidence="1">
    <location>
        <begin position="1"/>
        <end position="47"/>
    </location>
</feature>
<organism evidence="2 3">
    <name type="scientific">Somion occarium</name>
    <dbReference type="NCBI Taxonomy" id="3059160"/>
    <lineage>
        <taxon>Eukaryota</taxon>
        <taxon>Fungi</taxon>
        <taxon>Dikarya</taxon>
        <taxon>Basidiomycota</taxon>
        <taxon>Agaricomycotina</taxon>
        <taxon>Agaricomycetes</taxon>
        <taxon>Polyporales</taxon>
        <taxon>Cerrenaceae</taxon>
        <taxon>Somion</taxon>
    </lineage>
</organism>
<dbReference type="Proteomes" id="UP001497453">
    <property type="component" value="Chromosome 8"/>
</dbReference>
<sequence>MTKTSINGRNGSQTSRRKARSLSTSNSSAASQAMKASAVENLKARERKLREDPMVIIHSPKRVQCNRCGVEIQLSKKSDFDPCHWNKHRERCLKKRPNDDVKNKKLHEAGGVCAPASAPDPTVRVVTRRASSLSSYTPSLSPDVDEQEEPLSPLTSIASDEPPSPTISPQSLVVTPKPEHIELPSVTSPAVIVSPKPMHIQLPTIVPPAVPVPSRRSPFTLDYRPIYDSHLGTPLDHPPTEYFRWSQLRTSYRSPSRGSDTSPTVGTPAIAIPFEVERLQSRFSDWSMPQA</sequence>
<reference evidence="3" key="1">
    <citation type="submission" date="2024-04" db="EMBL/GenBank/DDBJ databases">
        <authorList>
            <person name="Shaw F."/>
            <person name="Minotto A."/>
        </authorList>
    </citation>
    <scope>NUCLEOTIDE SEQUENCE [LARGE SCALE GENOMIC DNA]</scope>
</reference>
<name>A0ABP1E2C8_9APHY</name>
<keyword evidence="3" id="KW-1185">Reference proteome</keyword>
<gene>
    <name evidence="2" type="ORF">GFSPODELE1_LOCUS9662</name>
</gene>
<dbReference type="EMBL" id="OZ037951">
    <property type="protein sequence ID" value="CAL1714211.1"/>
    <property type="molecule type" value="Genomic_DNA"/>
</dbReference>